<evidence type="ECO:0000313" key="3">
    <source>
        <dbReference type="Proteomes" id="UP001589590"/>
    </source>
</evidence>
<keyword evidence="3" id="KW-1185">Reference proteome</keyword>
<dbReference type="Proteomes" id="UP001589590">
    <property type="component" value="Unassembled WGS sequence"/>
</dbReference>
<dbReference type="Gene3D" id="2.40.160.20">
    <property type="match status" value="1"/>
</dbReference>
<proteinExistence type="predicted"/>
<dbReference type="RefSeq" id="WP_290273776.1">
    <property type="nucleotide sequence ID" value="NZ_JAUFQP010000013.1"/>
</dbReference>
<name>A0ABV5GY63_9FLAO</name>
<protein>
    <submittedName>
        <fullName evidence="2">DUF3575 domain-containing protein</fullName>
    </submittedName>
</protein>
<dbReference type="Pfam" id="PF12099">
    <property type="entry name" value="DUF3575"/>
    <property type="match status" value="1"/>
</dbReference>
<sequence>MRKIITLAILMSLPLFSSGQVSIKGNMLTALVAVPNFGVETHLGTHTTFQFDAAASFWTKDGAPIKFIMVFPEFRYYTRESGSGFFVGAHIGGAKYKLQKPQYFDTDYYQDGYSVFYGMTLGYQFELNDRFNLELFLGGGNQQGYYKGLSLETGERVESAEKFNKSGEWLPYRGGLMLVYKLK</sequence>
<keyword evidence="1" id="KW-0732">Signal</keyword>
<dbReference type="EMBL" id="JBHMFA010000005">
    <property type="protein sequence ID" value="MFB9104584.1"/>
    <property type="molecule type" value="Genomic_DNA"/>
</dbReference>
<feature type="chain" id="PRO_5045808403" evidence="1">
    <location>
        <begin position="24"/>
        <end position="183"/>
    </location>
</feature>
<feature type="signal peptide" evidence="1">
    <location>
        <begin position="1"/>
        <end position="23"/>
    </location>
</feature>
<evidence type="ECO:0000313" key="2">
    <source>
        <dbReference type="EMBL" id="MFB9104584.1"/>
    </source>
</evidence>
<comment type="caution">
    <text evidence="2">The sequence shown here is derived from an EMBL/GenBank/DDBJ whole genome shotgun (WGS) entry which is preliminary data.</text>
</comment>
<evidence type="ECO:0000256" key="1">
    <source>
        <dbReference type="SAM" id="SignalP"/>
    </source>
</evidence>
<reference evidence="2 3" key="1">
    <citation type="submission" date="2024-09" db="EMBL/GenBank/DDBJ databases">
        <authorList>
            <person name="Sun Q."/>
            <person name="Mori K."/>
        </authorList>
    </citation>
    <scope>NUCLEOTIDE SEQUENCE [LARGE SCALE GENOMIC DNA]</scope>
    <source>
        <strain evidence="2 3">CECT 8300</strain>
    </source>
</reference>
<gene>
    <name evidence="2" type="ORF">ACFFU1_06730</name>
</gene>
<accession>A0ABV5GY63</accession>
<dbReference type="InterPro" id="IPR021958">
    <property type="entry name" value="DUF3575"/>
</dbReference>
<organism evidence="2 3">
    <name type="scientific">Algibacter miyuki</name>
    <dbReference type="NCBI Taxonomy" id="1306933"/>
    <lineage>
        <taxon>Bacteria</taxon>
        <taxon>Pseudomonadati</taxon>
        <taxon>Bacteroidota</taxon>
        <taxon>Flavobacteriia</taxon>
        <taxon>Flavobacteriales</taxon>
        <taxon>Flavobacteriaceae</taxon>
        <taxon>Algibacter</taxon>
    </lineage>
</organism>